<evidence type="ECO:0000256" key="4">
    <source>
        <dbReference type="ARBA" id="ARBA00022723"/>
    </source>
</evidence>
<dbReference type="Proteomes" id="UP000694005">
    <property type="component" value="Chromosome A09"/>
</dbReference>
<dbReference type="PANTHER" id="PTHR46463">
    <property type="entry name" value="ZINC FINGER, RING/FYVE/PHD-TYPE"/>
    <property type="match status" value="1"/>
</dbReference>
<evidence type="ECO:0000256" key="8">
    <source>
        <dbReference type="PROSITE-ProRule" id="PRU00175"/>
    </source>
</evidence>
<keyword evidence="7" id="KW-0862">Zinc</keyword>
<evidence type="ECO:0000259" key="9">
    <source>
        <dbReference type="PROSITE" id="PS50089"/>
    </source>
</evidence>
<dbReference type="Pfam" id="PF13639">
    <property type="entry name" value="zf-RING_2"/>
    <property type="match status" value="1"/>
</dbReference>
<accession>A0A3P5XT81</accession>
<dbReference type="Gramene" id="A09p00310.2_BraZ1">
    <property type="protein sequence ID" value="A09p00310.2_BraZ1.CDS"/>
    <property type="gene ID" value="A09g00310.2_BraZ1"/>
</dbReference>
<evidence type="ECO:0000256" key="6">
    <source>
        <dbReference type="ARBA" id="ARBA00022786"/>
    </source>
</evidence>
<dbReference type="AlphaFoldDB" id="A0A3P5XT81"/>
<dbReference type="InterPro" id="IPR013083">
    <property type="entry name" value="Znf_RING/FYVE/PHD"/>
</dbReference>
<dbReference type="SMART" id="SM00184">
    <property type="entry name" value="RING"/>
    <property type="match status" value="1"/>
</dbReference>
<dbReference type="GO" id="GO:0008270">
    <property type="term" value="F:zinc ion binding"/>
    <property type="evidence" value="ECO:0007669"/>
    <property type="project" value="UniProtKB-KW"/>
</dbReference>
<evidence type="ECO:0000256" key="3">
    <source>
        <dbReference type="ARBA" id="ARBA00022679"/>
    </source>
</evidence>
<name>A0A3P5XT81_BRACM</name>
<dbReference type="GO" id="GO:0061630">
    <property type="term" value="F:ubiquitin protein ligase activity"/>
    <property type="evidence" value="ECO:0007669"/>
    <property type="project" value="UniProtKB-EC"/>
</dbReference>
<dbReference type="PROSITE" id="PS50089">
    <property type="entry name" value="ZF_RING_2"/>
    <property type="match status" value="1"/>
</dbReference>
<proteinExistence type="predicted"/>
<dbReference type="PANTHER" id="PTHR46463:SF83">
    <property type="entry name" value="RING-TYPE DOMAIN-CONTAINING PROTEIN"/>
    <property type="match status" value="1"/>
</dbReference>
<keyword evidence="6" id="KW-0833">Ubl conjugation pathway</keyword>
<sequence length="270" mass="29457">MQGESSGLPVSFSYGDELVEARKKLLSKPSPELFRPPRFLASGGGNKNLRRHLSSQRDACLSVLFVVGDKMGGCCSSASSSSRHSHLVGAPLYYYCPESFEELGPSGARAGGVGSAALTPTGHLLADIIGLETSSIPNTFYAPAPLPYDLLFGRPDSKSIKGNMISDCNCSFETCEDLGGPDCKTQPASVILSPSETDRSKHKTWKNQLVDEEEEESCPICFEDYEADNPKIKTNCEHDFHLSCILEWMEKSDGCPICDKNAFYYYSLPI</sequence>
<organism evidence="11">
    <name type="scientific">Brassica campestris</name>
    <name type="common">Field mustard</name>
    <dbReference type="NCBI Taxonomy" id="3711"/>
    <lineage>
        <taxon>Eukaryota</taxon>
        <taxon>Viridiplantae</taxon>
        <taxon>Streptophyta</taxon>
        <taxon>Embryophyta</taxon>
        <taxon>Tracheophyta</taxon>
        <taxon>Spermatophyta</taxon>
        <taxon>Magnoliopsida</taxon>
        <taxon>eudicotyledons</taxon>
        <taxon>Gunneridae</taxon>
        <taxon>Pentapetalae</taxon>
        <taxon>rosids</taxon>
        <taxon>malvids</taxon>
        <taxon>Brassicales</taxon>
        <taxon>Brassicaceae</taxon>
        <taxon>Brassiceae</taxon>
        <taxon>Brassica</taxon>
    </lineage>
</organism>
<evidence type="ECO:0000256" key="5">
    <source>
        <dbReference type="ARBA" id="ARBA00022771"/>
    </source>
</evidence>
<reference evidence="11" key="1">
    <citation type="submission" date="2018-11" db="EMBL/GenBank/DDBJ databases">
        <authorList>
            <consortium name="Genoscope - CEA"/>
            <person name="William W."/>
        </authorList>
    </citation>
    <scope>NUCLEOTIDE SEQUENCE</scope>
</reference>
<evidence type="ECO:0000256" key="7">
    <source>
        <dbReference type="ARBA" id="ARBA00022833"/>
    </source>
</evidence>
<keyword evidence="4" id="KW-0479">Metal-binding</keyword>
<dbReference type="SUPFAM" id="SSF57850">
    <property type="entry name" value="RING/U-box"/>
    <property type="match status" value="1"/>
</dbReference>
<protein>
    <recommendedName>
        <fullName evidence="2">RING-type E3 ubiquitin transferase</fullName>
        <ecNumber evidence="2">2.3.2.27</ecNumber>
    </recommendedName>
</protein>
<dbReference type="Gene3D" id="3.30.40.10">
    <property type="entry name" value="Zinc/RING finger domain, C3HC4 (zinc finger)"/>
    <property type="match status" value="1"/>
</dbReference>
<comment type="catalytic activity">
    <reaction evidence="1">
        <text>S-ubiquitinyl-[E2 ubiquitin-conjugating enzyme]-L-cysteine + [acceptor protein]-L-lysine = [E2 ubiquitin-conjugating enzyme]-L-cysteine + N(6)-ubiquitinyl-[acceptor protein]-L-lysine.</text>
        <dbReference type="EC" id="2.3.2.27"/>
    </reaction>
</comment>
<keyword evidence="3" id="KW-0808">Transferase</keyword>
<gene>
    <name evidence="11" type="ORF">BRAA09T35703Z</name>
    <name evidence="10" type="ORF">BRAPAZ1V2_A09P00310.2</name>
</gene>
<dbReference type="EC" id="2.3.2.27" evidence="2"/>
<dbReference type="EMBL" id="LS974625">
    <property type="protein sequence ID" value="CAG7859564.1"/>
    <property type="molecule type" value="Genomic_DNA"/>
</dbReference>
<feature type="domain" description="RING-type" evidence="9">
    <location>
        <begin position="218"/>
        <end position="259"/>
    </location>
</feature>
<keyword evidence="5 8" id="KW-0863">Zinc-finger</keyword>
<evidence type="ECO:0000256" key="1">
    <source>
        <dbReference type="ARBA" id="ARBA00000900"/>
    </source>
</evidence>
<evidence type="ECO:0000256" key="2">
    <source>
        <dbReference type="ARBA" id="ARBA00012483"/>
    </source>
</evidence>
<dbReference type="InterPro" id="IPR001841">
    <property type="entry name" value="Znf_RING"/>
</dbReference>
<evidence type="ECO:0000313" key="11">
    <source>
        <dbReference type="EMBL" id="VDC58092.1"/>
    </source>
</evidence>
<dbReference type="EMBL" id="LR031568">
    <property type="protein sequence ID" value="VDC58092.1"/>
    <property type="molecule type" value="Genomic_DNA"/>
</dbReference>
<evidence type="ECO:0000313" key="10">
    <source>
        <dbReference type="EMBL" id="CAG7859564.1"/>
    </source>
</evidence>